<sequence length="274" mass="31585">MNPNFHHQQLQYRNSLHNSAVSNTSDKGLDLLLDTVLKSYDNSSDTDTDTLQYSSPVSFSPPALTARINAFAALNEGNNNNGNGIYMNRRDSVNSLASNNSSSKNSIRSLSYTNLQRLKLFQNEGEGEKDEILERLFDAFKEVKIFDEPRKKWIVYKGIKTREGRANLANRIDNDDHRKILSFSKSVEVFQLPEDRSDSSIEFLRANNSGDGDDEEEEEENEEFLKSLTEEELLKLKSMKELEMFQEIKKEINDYKSFEMLVHKDSILNTHFFM</sequence>
<evidence type="ECO:0000313" key="2">
    <source>
        <dbReference type="Proteomes" id="UP000092321"/>
    </source>
</evidence>
<reference evidence="2" key="1">
    <citation type="journal article" date="2016" name="Proc. Natl. Acad. Sci. U.S.A.">
        <title>Comparative genomics of biotechnologically important yeasts.</title>
        <authorList>
            <person name="Riley R."/>
            <person name="Haridas S."/>
            <person name="Wolfe K.H."/>
            <person name="Lopes M.R."/>
            <person name="Hittinger C.T."/>
            <person name="Goeker M."/>
            <person name="Salamov A.A."/>
            <person name="Wisecaver J.H."/>
            <person name="Long T.M."/>
            <person name="Calvey C.H."/>
            <person name="Aerts A.L."/>
            <person name="Barry K.W."/>
            <person name="Choi C."/>
            <person name="Clum A."/>
            <person name="Coughlan A.Y."/>
            <person name="Deshpande S."/>
            <person name="Douglass A.P."/>
            <person name="Hanson S.J."/>
            <person name="Klenk H.-P."/>
            <person name="LaButti K.M."/>
            <person name="Lapidus A."/>
            <person name="Lindquist E.A."/>
            <person name="Lipzen A.M."/>
            <person name="Meier-Kolthoff J.P."/>
            <person name="Ohm R.A."/>
            <person name="Otillar R.P."/>
            <person name="Pangilinan J.L."/>
            <person name="Peng Y."/>
            <person name="Rokas A."/>
            <person name="Rosa C.A."/>
            <person name="Scheuner C."/>
            <person name="Sibirny A.A."/>
            <person name="Slot J.C."/>
            <person name="Stielow J.B."/>
            <person name="Sun H."/>
            <person name="Kurtzman C.P."/>
            <person name="Blackwell M."/>
            <person name="Grigoriev I.V."/>
            <person name="Jeffries T.W."/>
        </authorList>
    </citation>
    <scope>NUCLEOTIDE SEQUENCE [LARGE SCALE GENOMIC DNA]</scope>
    <source>
        <strain evidence="2">NRRL Y-1626</strain>
    </source>
</reference>
<dbReference type="AlphaFoldDB" id="A0A1B7TIJ0"/>
<protein>
    <submittedName>
        <fullName evidence="1">Uncharacterized protein</fullName>
    </submittedName>
</protein>
<dbReference type="OrthoDB" id="5563016at2759"/>
<dbReference type="Proteomes" id="UP000092321">
    <property type="component" value="Unassembled WGS sequence"/>
</dbReference>
<gene>
    <name evidence="1" type="ORF">HANVADRAFT_51447</name>
</gene>
<comment type="caution">
    <text evidence="1">The sequence shown here is derived from an EMBL/GenBank/DDBJ whole genome shotgun (WGS) entry which is preliminary data.</text>
</comment>
<dbReference type="EMBL" id="LXPE01000003">
    <property type="protein sequence ID" value="OBA28554.1"/>
    <property type="molecule type" value="Genomic_DNA"/>
</dbReference>
<accession>A0A1B7TIJ0</accession>
<name>A0A1B7TIJ0_9ASCO</name>
<evidence type="ECO:0000313" key="1">
    <source>
        <dbReference type="EMBL" id="OBA28554.1"/>
    </source>
</evidence>
<proteinExistence type="predicted"/>
<organism evidence="1 2">
    <name type="scientific">Hanseniaspora valbyensis NRRL Y-1626</name>
    <dbReference type="NCBI Taxonomy" id="766949"/>
    <lineage>
        <taxon>Eukaryota</taxon>
        <taxon>Fungi</taxon>
        <taxon>Dikarya</taxon>
        <taxon>Ascomycota</taxon>
        <taxon>Saccharomycotina</taxon>
        <taxon>Saccharomycetes</taxon>
        <taxon>Saccharomycodales</taxon>
        <taxon>Saccharomycodaceae</taxon>
        <taxon>Hanseniaspora</taxon>
    </lineage>
</organism>
<keyword evidence="2" id="KW-1185">Reference proteome</keyword>